<reference evidence="2 3" key="1">
    <citation type="submission" date="2019-03" db="EMBL/GenBank/DDBJ databases">
        <title>Genomic Encyclopedia of Type Strains, Phase IV (KMG-IV): sequencing the most valuable type-strain genomes for metagenomic binning, comparative biology and taxonomic classification.</title>
        <authorList>
            <person name="Goeker M."/>
        </authorList>
    </citation>
    <scope>NUCLEOTIDE SEQUENCE [LARGE SCALE GENOMIC DNA]</scope>
    <source>
        <strain evidence="2 3">DSM 26377</strain>
    </source>
</reference>
<accession>A0A4R7NYI1</accession>
<feature type="signal peptide" evidence="1">
    <location>
        <begin position="1"/>
        <end position="43"/>
    </location>
</feature>
<dbReference type="NCBIfam" id="TIGR03803">
    <property type="entry name" value="Gloeo_Verruco"/>
    <property type="match status" value="7"/>
</dbReference>
<evidence type="ECO:0000313" key="3">
    <source>
        <dbReference type="Proteomes" id="UP000295341"/>
    </source>
</evidence>
<feature type="chain" id="PRO_5030099494" evidence="1">
    <location>
        <begin position="44"/>
        <end position="408"/>
    </location>
</feature>
<gene>
    <name evidence="2" type="ORF">DFR24_3418</name>
</gene>
<keyword evidence="3" id="KW-1185">Reference proteome</keyword>
<dbReference type="Proteomes" id="UP000295341">
    <property type="component" value="Unassembled WGS sequence"/>
</dbReference>
<proteinExistence type="predicted"/>
<protein>
    <submittedName>
        <fullName evidence="2">Putative repeat protein (TIGR03803 family)</fullName>
    </submittedName>
</protein>
<keyword evidence="1" id="KW-0732">Signal</keyword>
<comment type="caution">
    <text evidence="2">The sequence shown here is derived from an EMBL/GenBank/DDBJ whole genome shotgun (WGS) entry which is preliminary data.</text>
</comment>
<sequence>MLVPILRSEPSSERMAARSRRVRRVAVLALVATAGLSPAPAFAGFTATVIHSFATYGDGFFPGGGLILAQDGNFYGTSFAGSAGQVDETAGTVFRMTLAGETTVLYSFSDGTPGGTFPQAPLLQSGDGFLYGLAAYGGEYGCGTFFSITPQGTFTLLHAFNCKTDGKIPVGGLVQDAEGNFYGTTSAGGKSRLSQGTVFKVDAQGTLTTLHTFSGADGGGPSASLVFGTDGFLYGTTTSGGAGNLGTVFKMTKTGGTFRVLHDFAGAADGAHPKGGLIRRDGNFFGTASGGGAHAHGLVFKITPHGTFKALHVFTGTDGDAPESNLIQGRDGYFYGTTSAGGGNGAGTFFRITTGGTLVSYSFKNGPADASLPSSPPIQAPDGSFYGTTTYGGTASGNGTAYRIVVAP</sequence>
<organism evidence="2 3">
    <name type="scientific">Panacagrimonas perspica</name>
    <dbReference type="NCBI Taxonomy" id="381431"/>
    <lineage>
        <taxon>Bacteria</taxon>
        <taxon>Pseudomonadati</taxon>
        <taxon>Pseudomonadota</taxon>
        <taxon>Gammaproteobacteria</taxon>
        <taxon>Nevskiales</taxon>
        <taxon>Nevskiaceae</taxon>
        <taxon>Panacagrimonas</taxon>
    </lineage>
</organism>
<dbReference type="RefSeq" id="WP_133882614.1">
    <property type="nucleotide sequence ID" value="NZ_MWIN01000019.1"/>
</dbReference>
<dbReference type="SUPFAM" id="SSF63829">
    <property type="entry name" value="Calcium-dependent phosphotriesterase"/>
    <property type="match status" value="1"/>
</dbReference>
<evidence type="ECO:0000313" key="2">
    <source>
        <dbReference type="EMBL" id="TDU26394.1"/>
    </source>
</evidence>
<dbReference type="AlphaFoldDB" id="A0A4R7NYI1"/>
<dbReference type="EMBL" id="SOBT01000010">
    <property type="protein sequence ID" value="TDU26394.1"/>
    <property type="molecule type" value="Genomic_DNA"/>
</dbReference>
<dbReference type="OrthoDB" id="6076192at2"/>
<dbReference type="InterPro" id="IPR022519">
    <property type="entry name" value="Gloeo/Verruco_rpt"/>
</dbReference>
<name>A0A4R7NYI1_9GAMM</name>
<evidence type="ECO:0000256" key="1">
    <source>
        <dbReference type="SAM" id="SignalP"/>
    </source>
</evidence>